<dbReference type="HOGENOM" id="CLU_070584_1_0_11"/>
<dbReference type="RefSeq" id="WP_012245364.1">
    <property type="nucleotide sequence ID" value="NC_010168.1"/>
</dbReference>
<dbReference type="STRING" id="288705.RSal33209_1961"/>
<dbReference type="NCBIfam" id="TIGR03083">
    <property type="entry name" value="maleylpyruvate isomerase family mycothiol-dependent enzyme"/>
    <property type="match status" value="1"/>
</dbReference>
<dbReference type="Pfam" id="PF07398">
    <property type="entry name" value="MDMPI_C"/>
    <property type="match status" value="1"/>
</dbReference>
<dbReference type="PANTHER" id="PTHR40758">
    <property type="entry name" value="CONSERVED PROTEIN"/>
    <property type="match status" value="1"/>
</dbReference>
<sequence>MQTVSARTHLESLTSSIRFFADSLSAAQAQPARQVPACPGWGLPELYGHLGSVHRWITSALLVAGTSERFAPRQEWQQDSDAFEFFTASAPKMLAALAGIDPETPAWTFGPPPRTASFWFRRQNHEHLIHAEDLAQTLGLAAPKISDRFALDGVDEVLSVLIPQRIRAGLVEQPAPLRFVAGEASWSIGEGAAETVVETDPRTLFLGIWGRHALASQASVTGPVSHLEGFLAGNYVP</sequence>
<accession>A9WSA6</accession>
<protein>
    <recommendedName>
        <fullName evidence="5">Mycothiol-dependent maleylpyruvate isomerase metal-binding domain-containing protein</fullName>
    </recommendedName>
</protein>
<dbReference type="InterPro" id="IPR034660">
    <property type="entry name" value="DinB/YfiT-like"/>
</dbReference>
<dbReference type="Proteomes" id="UP000002007">
    <property type="component" value="Chromosome"/>
</dbReference>
<dbReference type="PANTHER" id="PTHR40758:SF1">
    <property type="entry name" value="CONSERVED PROTEIN"/>
    <property type="match status" value="1"/>
</dbReference>
<dbReference type="EMBL" id="CP000910">
    <property type="protein sequence ID" value="ABY23694.1"/>
    <property type="molecule type" value="Genomic_DNA"/>
</dbReference>
<name>A9WSA6_RENSM</name>
<evidence type="ECO:0000313" key="3">
    <source>
        <dbReference type="EMBL" id="ABY23694.1"/>
    </source>
</evidence>
<evidence type="ECO:0008006" key="5">
    <source>
        <dbReference type="Google" id="ProtNLM"/>
    </source>
</evidence>
<dbReference type="SUPFAM" id="SSF109854">
    <property type="entry name" value="DinB/YfiT-like putative metalloenzymes"/>
    <property type="match status" value="1"/>
</dbReference>
<dbReference type="InterPro" id="IPR010872">
    <property type="entry name" value="MDMPI_C-term_domain"/>
</dbReference>
<dbReference type="KEGG" id="rsa:RSal33209_1961"/>
<dbReference type="Pfam" id="PF11716">
    <property type="entry name" value="MDMPI_N"/>
    <property type="match status" value="1"/>
</dbReference>
<reference evidence="4" key="1">
    <citation type="journal article" date="2008" name="J. Bacteriol.">
        <title>Genome sequence of the fish pathogen Renibacterium salmoninarum suggests reductive evolution away from an environmental Arthrobacter ancestor.</title>
        <authorList>
            <person name="Wiens G.D."/>
            <person name="Rockey D.D."/>
            <person name="Wu Z."/>
            <person name="Chang J."/>
            <person name="Levy R."/>
            <person name="Crane S."/>
            <person name="Chen D.S."/>
            <person name="Capri G.R."/>
            <person name="Burnett J.R."/>
            <person name="Sudheesh P.S."/>
            <person name="Schipma M.J."/>
            <person name="Burd H."/>
            <person name="Bhattacharyya A."/>
            <person name="Rhodes L.D."/>
            <person name="Kaul R."/>
            <person name="Strom M.S."/>
        </authorList>
    </citation>
    <scope>NUCLEOTIDE SEQUENCE [LARGE SCALE GENOMIC DNA]</scope>
    <source>
        <strain evidence="4">ATCC 33209 / DSM 20767 / JCM 11484 / NBRC 15589 / NCIMB 2235</strain>
    </source>
</reference>
<organism evidence="3 4">
    <name type="scientific">Renibacterium salmoninarum (strain ATCC 33209 / DSM 20767 / JCM 11484 / NBRC 15589 / NCIMB 2235)</name>
    <dbReference type="NCBI Taxonomy" id="288705"/>
    <lineage>
        <taxon>Bacteria</taxon>
        <taxon>Bacillati</taxon>
        <taxon>Actinomycetota</taxon>
        <taxon>Actinomycetes</taxon>
        <taxon>Micrococcales</taxon>
        <taxon>Micrococcaceae</taxon>
        <taxon>Renibacterium</taxon>
    </lineage>
</organism>
<dbReference type="GO" id="GO:0046872">
    <property type="term" value="F:metal ion binding"/>
    <property type="evidence" value="ECO:0007669"/>
    <property type="project" value="InterPro"/>
</dbReference>
<feature type="domain" description="Mycothiol-dependent maleylpyruvate isomerase metal-binding" evidence="2">
    <location>
        <begin position="18"/>
        <end position="135"/>
    </location>
</feature>
<keyword evidence="4" id="KW-1185">Reference proteome</keyword>
<evidence type="ECO:0000259" key="1">
    <source>
        <dbReference type="Pfam" id="PF07398"/>
    </source>
</evidence>
<dbReference type="InterPro" id="IPR017517">
    <property type="entry name" value="Maleyloyr_isom"/>
</dbReference>
<dbReference type="AlphaFoldDB" id="A9WSA6"/>
<dbReference type="InterPro" id="IPR024344">
    <property type="entry name" value="MDMPI_metal-binding"/>
</dbReference>
<evidence type="ECO:0000313" key="4">
    <source>
        <dbReference type="Proteomes" id="UP000002007"/>
    </source>
</evidence>
<gene>
    <name evidence="3" type="ordered locus">RSal33209_1961</name>
</gene>
<feature type="domain" description="MDMPI C-terminal" evidence="1">
    <location>
        <begin position="149"/>
        <end position="227"/>
    </location>
</feature>
<evidence type="ECO:0000259" key="2">
    <source>
        <dbReference type="Pfam" id="PF11716"/>
    </source>
</evidence>
<proteinExistence type="predicted"/>
<dbReference type="eggNOG" id="COG0511">
    <property type="taxonomic scope" value="Bacteria"/>
</dbReference>
<dbReference type="GO" id="GO:0005886">
    <property type="term" value="C:plasma membrane"/>
    <property type="evidence" value="ECO:0007669"/>
    <property type="project" value="TreeGrafter"/>
</dbReference>